<dbReference type="OMA" id="PLTTCAV"/>
<gene>
    <name evidence="2" type="ORF">SDRG_13245</name>
</gene>
<dbReference type="InParanoid" id="T0Q6J9"/>
<feature type="compositionally biased region" description="Pro residues" evidence="1">
    <location>
        <begin position="30"/>
        <end position="55"/>
    </location>
</feature>
<dbReference type="OrthoDB" id="10546211at2759"/>
<dbReference type="VEuPathDB" id="FungiDB:SDRG_13245"/>
<reference evidence="2 3" key="1">
    <citation type="submission" date="2012-04" db="EMBL/GenBank/DDBJ databases">
        <title>The Genome Sequence of Saprolegnia declina VS20.</title>
        <authorList>
            <consortium name="The Broad Institute Genome Sequencing Platform"/>
            <person name="Russ C."/>
            <person name="Nusbaum C."/>
            <person name="Tyler B."/>
            <person name="van West P."/>
            <person name="Dieguez-Uribeondo J."/>
            <person name="de Bruijn I."/>
            <person name="Tripathy S."/>
            <person name="Jiang R."/>
            <person name="Young S.K."/>
            <person name="Zeng Q."/>
            <person name="Gargeya S."/>
            <person name="Fitzgerald M."/>
            <person name="Haas B."/>
            <person name="Abouelleil A."/>
            <person name="Alvarado L."/>
            <person name="Arachchi H.M."/>
            <person name="Berlin A."/>
            <person name="Chapman S.B."/>
            <person name="Goldberg J."/>
            <person name="Griggs A."/>
            <person name="Gujja S."/>
            <person name="Hansen M."/>
            <person name="Howarth C."/>
            <person name="Imamovic A."/>
            <person name="Larimer J."/>
            <person name="McCowen C."/>
            <person name="Montmayeur A."/>
            <person name="Murphy C."/>
            <person name="Neiman D."/>
            <person name="Pearson M."/>
            <person name="Priest M."/>
            <person name="Roberts A."/>
            <person name="Saif S."/>
            <person name="Shea T."/>
            <person name="Sisk P."/>
            <person name="Sykes S."/>
            <person name="Wortman J."/>
            <person name="Nusbaum C."/>
            <person name="Birren B."/>
        </authorList>
    </citation>
    <scope>NUCLEOTIDE SEQUENCE [LARGE SCALE GENOMIC DNA]</scope>
    <source>
        <strain evidence="2 3">VS20</strain>
    </source>
</reference>
<protein>
    <submittedName>
        <fullName evidence="2">Uncharacterized protein</fullName>
    </submittedName>
</protein>
<dbReference type="EMBL" id="JH767188">
    <property type="protein sequence ID" value="EQC29085.1"/>
    <property type="molecule type" value="Genomic_DNA"/>
</dbReference>
<dbReference type="RefSeq" id="XP_008617544.1">
    <property type="nucleotide sequence ID" value="XM_008619322.1"/>
</dbReference>
<feature type="region of interest" description="Disordered" evidence="1">
    <location>
        <begin position="109"/>
        <end position="128"/>
    </location>
</feature>
<dbReference type="AlphaFoldDB" id="T0Q6J9"/>
<evidence type="ECO:0000313" key="2">
    <source>
        <dbReference type="EMBL" id="EQC29085.1"/>
    </source>
</evidence>
<sequence>MADDDVDARLRQAEFDLLYQRMMRRRAPSPVEPPAQPSPVEPPAQPSPVEPPALPSPVEAPAQPAAEETPTAAAPATTPRKRRRRDPAVVRNTRAYARAERNSIVLADSSDEDECESSSTDDIAPSTCMEVDVPDNTDASPRLLLPLTATKSERQNAPRRVFLTRTRQATPRQVRRSRKERHVHPSRYSVAAAQCYARLDAVAALLRPPDFTPRIVVFGSFGPLTTCAVPMPPRLLPSSSLYL</sequence>
<evidence type="ECO:0000313" key="3">
    <source>
        <dbReference type="Proteomes" id="UP000030762"/>
    </source>
</evidence>
<accession>T0Q6J9</accession>
<feature type="compositionally biased region" description="Low complexity" evidence="1">
    <location>
        <begin position="56"/>
        <end position="78"/>
    </location>
</feature>
<dbReference type="GeneID" id="19953972"/>
<name>T0Q6J9_SAPDV</name>
<feature type="region of interest" description="Disordered" evidence="1">
    <location>
        <begin position="25"/>
        <end position="94"/>
    </location>
</feature>
<dbReference type="Proteomes" id="UP000030762">
    <property type="component" value="Unassembled WGS sequence"/>
</dbReference>
<keyword evidence="3" id="KW-1185">Reference proteome</keyword>
<evidence type="ECO:0000256" key="1">
    <source>
        <dbReference type="SAM" id="MobiDB-lite"/>
    </source>
</evidence>
<proteinExistence type="predicted"/>
<organism evidence="2 3">
    <name type="scientific">Saprolegnia diclina (strain VS20)</name>
    <dbReference type="NCBI Taxonomy" id="1156394"/>
    <lineage>
        <taxon>Eukaryota</taxon>
        <taxon>Sar</taxon>
        <taxon>Stramenopiles</taxon>
        <taxon>Oomycota</taxon>
        <taxon>Saprolegniomycetes</taxon>
        <taxon>Saprolegniales</taxon>
        <taxon>Saprolegniaceae</taxon>
        <taxon>Saprolegnia</taxon>
    </lineage>
</organism>